<feature type="signal peptide" evidence="4">
    <location>
        <begin position="1"/>
        <end position="17"/>
    </location>
</feature>
<evidence type="ECO:0000256" key="4">
    <source>
        <dbReference type="RuleBase" id="RU363019"/>
    </source>
</evidence>
<keyword evidence="3 4" id="KW-0413">Isomerase</keyword>
<reference evidence="6 7" key="1">
    <citation type="journal article" date="2014" name="ISME J.">
        <title>Adaptation of an abundant Roseobacter RCA organism to pelagic systems revealed by genomic and transcriptomic analyses.</title>
        <authorList>
            <person name="Voget S."/>
            <person name="Wemheuer B."/>
            <person name="Brinkhoff T."/>
            <person name="Vollmers J."/>
            <person name="Dietrich S."/>
            <person name="Giebel H.A."/>
            <person name="Beardsley C."/>
            <person name="Sardemann C."/>
            <person name="Bakenhus I."/>
            <person name="Billerbeck S."/>
            <person name="Daniel R."/>
            <person name="Simon M."/>
        </authorList>
    </citation>
    <scope>NUCLEOTIDE SEQUENCE [LARGE SCALE GENOMIC DNA]</scope>
    <source>
        <strain evidence="6 7">RCA23</strain>
    </source>
</reference>
<dbReference type="KEGG" id="ptp:RCA23_c17940"/>
<dbReference type="AlphaFoldDB" id="A0AAN0RJE7"/>
<name>A0AAN0RJE7_9RHOB</name>
<dbReference type="GO" id="GO:0003755">
    <property type="term" value="F:peptidyl-prolyl cis-trans isomerase activity"/>
    <property type="evidence" value="ECO:0007669"/>
    <property type="project" value="UniProtKB-UniRule"/>
</dbReference>
<dbReference type="GeneID" id="93366804"/>
<feature type="domain" description="PPIase cyclophilin-type" evidence="5">
    <location>
        <begin position="25"/>
        <end position="182"/>
    </location>
</feature>
<dbReference type="Pfam" id="PF00160">
    <property type="entry name" value="Pro_isomerase"/>
    <property type="match status" value="1"/>
</dbReference>
<dbReference type="Gene3D" id="2.40.100.10">
    <property type="entry name" value="Cyclophilin-like"/>
    <property type="match status" value="1"/>
</dbReference>
<comment type="catalytic activity">
    <reaction evidence="4">
        <text>[protein]-peptidylproline (omega=180) = [protein]-peptidylproline (omega=0)</text>
        <dbReference type="Rhea" id="RHEA:16237"/>
        <dbReference type="Rhea" id="RHEA-COMP:10747"/>
        <dbReference type="Rhea" id="RHEA-COMP:10748"/>
        <dbReference type="ChEBI" id="CHEBI:83833"/>
        <dbReference type="ChEBI" id="CHEBI:83834"/>
        <dbReference type="EC" id="5.2.1.8"/>
    </reaction>
</comment>
<dbReference type="InterPro" id="IPR029000">
    <property type="entry name" value="Cyclophilin-like_dom_sf"/>
</dbReference>
<dbReference type="GO" id="GO:0006457">
    <property type="term" value="P:protein folding"/>
    <property type="evidence" value="ECO:0007669"/>
    <property type="project" value="InterPro"/>
</dbReference>
<keyword evidence="2 4" id="KW-0697">Rotamase</keyword>
<evidence type="ECO:0000256" key="1">
    <source>
        <dbReference type="ARBA" id="ARBA00007365"/>
    </source>
</evidence>
<dbReference type="EC" id="5.2.1.8" evidence="4"/>
<dbReference type="PROSITE" id="PS50072">
    <property type="entry name" value="CSA_PPIASE_2"/>
    <property type="match status" value="1"/>
</dbReference>
<accession>A0AAN0RJE7</accession>
<organism evidence="6 7">
    <name type="scientific">Planktomarina temperata RCA23</name>
    <dbReference type="NCBI Taxonomy" id="666509"/>
    <lineage>
        <taxon>Bacteria</taxon>
        <taxon>Pseudomonadati</taxon>
        <taxon>Pseudomonadota</taxon>
        <taxon>Alphaproteobacteria</taxon>
        <taxon>Rhodobacterales</taxon>
        <taxon>Paracoccaceae</taxon>
        <taxon>Planktomarina</taxon>
    </lineage>
</organism>
<evidence type="ECO:0000259" key="5">
    <source>
        <dbReference type="PROSITE" id="PS50072"/>
    </source>
</evidence>
<evidence type="ECO:0000256" key="3">
    <source>
        <dbReference type="ARBA" id="ARBA00023235"/>
    </source>
</evidence>
<dbReference type="InterPro" id="IPR044666">
    <property type="entry name" value="Cyclophilin_A-like"/>
</dbReference>
<evidence type="ECO:0000313" key="7">
    <source>
        <dbReference type="Proteomes" id="UP000028680"/>
    </source>
</evidence>
<gene>
    <name evidence="6" type="ORF">RCA23_c17940</name>
</gene>
<proteinExistence type="inferred from homology"/>
<protein>
    <recommendedName>
        <fullName evidence="4">Peptidyl-prolyl cis-trans isomerase</fullName>
        <shortName evidence="4">PPIase</shortName>
        <ecNumber evidence="4">5.2.1.8</ecNumber>
    </recommendedName>
</protein>
<dbReference type="InterPro" id="IPR020892">
    <property type="entry name" value="Cyclophilin-type_PPIase_CS"/>
</dbReference>
<dbReference type="SUPFAM" id="SSF50891">
    <property type="entry name" value="Cyclophilin-like"/>
    <property type="match status" value="1"/>
</dbReference>
<keyword evidence="7" id="KW-1185">Reference proteome</keyword>
<dbReference type="Proteomes" id="UP000028680">
    <property type="component" value="Chromosome"/>
</dbReference>
<keyword evidence="4" id="KW-0732">Signal</keyword>
<dbReference type="RefSeq" id="WP_044050059.1">
    <property type="nucleotide sequence ID" value="NZ_CP003984.1"/>
</dbReference>
<feature type="chain" id="PRO_5042673105" description="Peptidyl-prolyl cis-trans isomerase" evidence="4">
    <location>
        <begin position="18"/>
        <end position="182"/>
    </location>
</feature>
<comment type="similarity">
    <text evidence="1 4">Belongs to the cyclophilin-type PPIase family.</text>
</comment>
<dbReference type="EMBL" id="CP003984">
    <property type="protein sequence ID" value="AII87328.1"/>
    <property type="molecule type" value="Genomic_DNA"/>
</dbReference>
<dbReference type="PANTHER" id="PTHR45625:SF4">
    <property type="entry name" value="PEPTIDYLPROLYL ISOMERASE DOMAIN AND WD REPEAT-CONTAINING PROTEIN 1"/>
    <property type="match status" value="1"/>
</dbReference>
<dbReference type="PANTHER" id="PTHR45625">
    <property type="entry name" value="PEPTIDYL-PROLYL CIS-TRANS ISOMERASE-RELATED"/>
    <property type="match status" value="1"/>
</dbReference>
<dbReference type="InterPro" id="IPR002130">
    <property type="entry name" value="Cyclophilin-type_PPIase_dom"/>
</dbReference>
<evidence type="ECO:0000256" key="2">
    <source>
        <dbReference type="ARBA" id="ARBA00023110"/>
    </source>
</evidence>
<evidence type="ECO:0000313" key="6">
    <source>
        <dbReference type="EMBL" id="AII87328.1"/>
    </source>
</evidence>
<sequence>MRRLAAFLACLAGPALAGGLEIEVVGETVSGTVQIDLLEDVAPLHAAQITALAERGAYDGVVFHRVIEGFMAQTGDVRFGKNPEDMSRAGMGGSDLGNIPAEFSDVPFDRGVVGMARSQNPNSANSQFFIMFEPGYFLNGQYTVVGRVTAGMDVVDALKRGHPQSGAITGQPDVMQRVTAVE</sequence>
<dbReference type="CDD" id="cd00317">
    <property type="entry name" value="cyclophilin"/>
    <property type="match status" value="1"/>
</dbReference>
<dbReference type="PRINTS" id="PR00153">
    <property type="entry name" value="CSAPPISMRASE"/>
</dbReference>
<dbReference type="PROSITE" id="PS00170">
    <property type="entry name" value="CSA_PPIASE_1"/>
    <property type="match status" value="1"/>
</dbReference>
<comment type="function">
    <text evidence="4">PPIases accelerate the folding of proteins. It catalyzes the cis-trans isomerization of proline imidic peptide bonds in oligopeptides.</text>
</comment>